<keyword evidence="1" id="KW-0812">Transmembrane</keyword>
<accession>F8GZR0</accession>
<reference evidence="4" key="3">
    <citation type="submission" date="2011-06" db="EMBL/GenBank/DDBJ databases">
        <title>Complete genome sequence of Pseudomonas stutzeri strain CGMCC 1.1803.</title>
        <authorList>
            <person name="Yan Y."/>
            <person name="Chen M."/>
            <person name="Lu W."/>
            <person name="Zhang W."/>
            <person name="Ping S."/>
            <person name="Lin M."/>
        </authorList>
    </citation>
    <scope>NUCLEOTIDE SEQUENCE [LARGE SCALE GENOMIC DNA]</scope>
    <source>
        <strain evidence="4">ATCC 17588 / DSM 5190 / CCUG 11256 / JCM 5965 / LMG 11199 / NCIMB 11358 / Stanier 221</strain>
    </source>
</reference>
<reference evidence="3 4" key="1">
    <citation type="journal article" date="2011" name="J. Bacteriol.">
        <title>Complete Genome Sequence of the Type Strain Pseudomonas stutzeri CGMCC 1.1803.</title>
        <authorList>
            <person name="Chen M."/>
            <person name="Yan Y."/>
            <person name="Zhang W."/>
            <person name="Lu W."/>
            <person name="Wang J."/>
            <person name="Ping S."/>
            <person name="Lin M."/>
        </authorList>
    </citation>
    <scope>NUCLEOTIDE SEQUENCE [LARGE SCALE GENOMIC DNA]</scope>
    <source>
        <strain evidence="4">ATCC 17588 / DSM 5190 / CCUG 11256 / JCM 5965 / LMG 11199 / NCIMB 11358 / Stanier 221</strain>
    </source>
</reference>
<evidence type="ECO:0000259" key="2">
    <source>
        <dbReference type="Pfam" id="PF14237"/>
    </source>
</evidence>
<name>F8GZR0_STUS2</name>
<feature type="transmembrane region" description="Helical" evidence="1">
    <location>
        <begin position="95"/>
        <end position="119"/>
    </location>
</feature>
<feature type="domain" description="GYF" evidence="2">
    <location>
        <begin position="27"/>
        <end position="74"/>
    </location>
</feature>
<proteinExistence type="predicted"/>
<evidence type="ECO:0000313" key="4">
    <source>
        <dbReference type="Proteomes" id="UP000008932"/>
    </source>
</evidence>
<gene>
    <name evidence="3" type="ordered locus">PSTAB_3423</name>
</gene>
<dbReference type="Pfam" id="PF14237">
    <property type="entry name" value="GYF_2"/>
    <property type="match status" value="1"/>
</dbReference>
<keyword evidence="1" id="KW-1133">Transmembrane helix</keyword>
<dbReference type="Proteomes" id="UP000008932">
    <property type="component" value="Chromosome"/>
</dbReference>
<feature type="transmembrane region" description="Helical" evidence="1">
    <location>
        <begin position="131"/>
        <end position="147"/>
    </location>
</feature>
<evidence type="ECO:0000313" key="3">
    <source>
        <dbReference type="EMBL" id="AEJ06704.1"/>
    </source>
</evidence>
<protein>
    <recommendedName>
        <fullName evidence="2">GYF domain-containing protein</fullName>
    </recommendedName>
</protein>
<dbReference type="EMBL" id="CP002881">
    <property type="protein sequence ID" value="AEJ06704.1"/>
    <property type="molecule type" value="Genomic_DNA"/>
</dbReference>
<evidence type="ECO:0000256" key="1">
    <source>
        <dbReference type="SAM" id="Phobius"/>
    </source>
</evidence>
<sequence length="200" mass="22757">MSVDWVAGWCGIRSESMSDAQSSTNQWFYEEKGERKGGASEQEVIELIRAGRLGYGSSVWTHGFTEWTKLENTPLRQHLQHTPPPLVGSQVNNTLVWVLAFAPIIGYLMEWFVAGAINGSEAAAVRAMENASYWYITLAFNLLLSFFDEKRLQKAGHNTSRFRGWAWLVPVYLYQRAKNLQQNLAYFVVWLVCFALVLLA</sequence>
<feature type="transmembrane region" description="Helical" evidence="1">
    <location>
        <begin position="183"/>
        <end position="199"/>
    </location>
</feature>
<dbReference type="InterPro" id="IPR025640">
    <property type="entry name" value="GYF_2"/>
</dbReference>
<dbReference type="AlphaFoldDB" id="F8GZR0"/>
<dbReference type="HOGENOM" id="CLU_125975_0_0_6"/>
<keyword evidence="1" id="KW-0472">Membrane</keyword>
<dbReference type="KEGG" id="psz:PSTAB_3423"/>
<reference key="2">
    <citation type="submission" date="2011-06" db="EMBL/GenBank/DDBJ databases">
        <title>Complete Genome Sequence of Pseudomonas stutzeri Strain CGMCC 1.1803.</title>
        <authorList>
            <person name="Yan Y."/>
            <person name="Chen M."/>
            <person name="Lu W."/>
            <person name="Zhang W."/>
            <person name="Ping S."/>
            <person name="Lin M."/>
        </authorList>
    </citation>
    <scope>NUCLEOTIDE SEQUENCE</scope>
    <source>
        <strain>ATCC 17588</strain>
    </source>
</reference>
<organism evidence="3 4">
    <name type="scientific">Stutzerimonas stutzeri (strain ATCC 17588 / DSM 5190 / CCUG 11256 / JCM 5965 / LMG 11199 / NBRC 14165 / NCIMB 11358 / Stanier 221)</name>
    <name type="common">Pseudomonas stutzeri</name>
    <dbReference type="NCBI Taxonomy" id="96563"/>
    <lineage>
        <taxon>Bacteria</taxon>
        <taxon>Pseudomonadati</taxon>
        <taxon>Pseudomonadota</taxon>
        <taxon>Gammaproteobacteria</taxon>
        <taxon>Pseudomonadales</taxon>
        <taxon>Pseudomonadaceae</taxon>
        <taxon>Stutzerimonas</taxon>
    </lineage>
</organism>